<keyword evidence="5" id="KW-1185">Reference proteome</keyword>
<evidence type="ECO:0000256" key="2">
    <source>
        <dbReference type="SAM" id="MobiDB-lite"/>
    </source>
</evidence>
<evidence type="ECO:0000313" key="4">
    <source>
        <dbReference type="EMBL" id="PKY55059.1"/>
    </source>
</evidence>
<dbReference type="InterPro" id="IPR008906">
    <property type="entry name" value="HATC_C_dom"/>
</dbReference>
<dbReference type="SUPFAM" id="SSF56112">
    <property type="entry name" value="Protein kinase-like (PK-like)"/>
    <property type="match status" value="1"/>
</dbReference>
<comment type="similarity">
    <text evidence="1">Belongs to the sel-1 family.</text>
</comment>
<accession>A0A2I1H854</accession>
<dbReference type="VEuPathDB" id="FungiDB:RhiirA1_466671"/>
<gene>
    <name evidence="4" type="ORF">RhiirA4_474268</name>
</gene>
<evidence type="ECO:0000313" key="5">
    <source>
        <dbReference type="Proteomes" id="UP000234323"/>
    </source>
</evidence>
<dbReference type="SUPFAM" id="SSF53098">
    <property type="entry name" value="Ribonuclease H-like"/>
    <property type="match status" value="1"/>
</dbReference>
<dbReference type="InterPro" id="IPR012337">
    <property type="entry name" value="RNaseH-like_sf"/>
</dbReference>
<dbReference type="SUPFAM" id="SSF81901">
    <property type="entry name" value="HCP-like"/>
    <property type="match status" value="3"/>
</dbReference>
<reference evidence="4 5" key="1">
    <citation type="submission" date="2015-10" db="EMBL/GenBank/DDBJ databases">
        <title>Genome analyses suggest a sexual origin of heterokaryosis in a supposedly ancient asexual fungus.</title>
        <authorList>
            <person name="Ropars J."/>
            <person name="Sedzielewska K."/>
            <person name="Noel J."/>
            <person name="Charron P."/>
            <person name="Farinelli L."/>
            <person name="Marton T."/>
            <person name="Kruger M."/>
            <person name="Pelin A."/>
            <person name="Brachmann A."/>
            <person name="Corradi N."/>
        </authorList>
    </citation>
    <scope>NUCLEOTIDE SEQUENCE [LARGE SCALE GENOMIC DNA]</scope>
    <source>
        <strain evidence="4 5">A4</strain>
    </source>
</reference>
<dbReference type="PANTHER" id="PTHR11102:SF160">
    <property type="entry name" value="ERAD-ASSOCIATED E3 UBIQUITIN-PROTEIN LIGASE COMPONENT HRD3"/>
    <property type="match status" value="1"/>
</dbReference>
<dbReference type="EMBL" id="LLXI01001762">
    <property type="protein sequence ID" value="PKY55059.1"/>
    <property type="molecule type" value="Genomic_DNA"/>
</dbReference>
<dbReference type="AlphaFoldDB" id="A0A2I1H854"/>
<dbReference type="InterPro" id="IPR011009">
    <property type="entry name" value="Kinase-like_dom_sf"/>
</dbReference>
<dbReference type="Gene3D" id="1.10.510.10">
    <property type="entry name" value="Transferase(Phosphotransferase) domain 1"/>
    <property type="match status" value="1"/>
</dbReference>
<dbReference type="VEuPathDB" id="FungiDB:FUN_011608"/>
<dbReference type="Gene3D" id="1.25.40.10">
    <property type="entry name" value="Tetratricopeptide repeat domain"/>
    <property type="match status" value="3"/>
</dbReference>
<organism evidence="4 5">
    <name type="scientific">Rhizophagus irregularis</name>
    <dbReference type="NCBI Taxonomy" id="588596"/>
    <lineage>
        <taxon>Eukaryota</taxon>
        <taxon>Fungi</taxon>
        <taxon>Fungi incertae sedis</taxon>
        <taxon>Mucoromycota</taxon>
        <taxon>Glomeromycotina</taxon>
        <taxon>Glomeromycetes</taxon>
        <taxon>Glomerales</taxon>
        <taxon>Glomeraceae</taxon>
        <taxon>Rhizophagus</taxon>
    </lineage>
</organism>
<dbReference type="VEuPathDB" id="FungiDB:RhiirFUN_012897"/>
<feature type="domain" description="HAT C-terminal dimerisation" evidence="3">
    <location>
        <begin position="141"/>
        <end position="209"/>
    </location>
</feature>
<proteinExistence type="inferred from homology"/>
<evidence type="ECO:0000259" key="3">
    <source>
        <dbReference type="Pfam" id="PF05699"/>
    </source>
</evidence>
<dbReference type="GO" id="GO:0046983">
    <property type="term" value="F:protein dimerization activity"/>
    <property type="evidence" value="ECO:0007669"/>
    <property type="project" value="InterPro"/>
</dbReference>
<dbReference type="Proteomes" id="UP000234323">
    <property type="component" value="Unassembled WGS sequence"/>
</dbReference>
<sequence>MLEAVIHITTTYSKYIIHISTTYSKYIVPYINNKALEGSLKKYWSVSSDVGLLATLLDPRSKKLVRFNTTEVQKATTLLVKRYEMFMENEVNIEDKNEGENDEDKGEEDNDNNKNLDDFNLDKSLMDSIFGEEEVCEEENEVDVYLKLKPVRNINPLSWWKSNEDKFPILSKLSKEFFGISATSVPSERLFSDVGNLITNKRSSLKSEKTSSGHKPFREVNHGLSLMLSILNGEREEIIDGTPIGYSNLYTECWRFEPNKRPDVQEVVSKLRATVSSEVTINLNEDNKSTYSPEENESMSKLSKGTADINDALNNNNSLINIISNISNIDHLELNNCSSGTFERSSISSISYDINESEIELHNHLDIMEFKDTSSIVSDKMLESSTDLIESISCNANKIIADELIGYINEKHDRGIAFDQVRQLINNIVLKLKSNQSINNLIYWLSTNQDNSKYGWLLGLFYYYDVGIKEKEKKSTKSFELFSKAVGDNYLIAKVYLAKCYYDGYGTMKNKLLAFAEKEYINVQCNLGILYENGEGTGKDLNQAFYWYSKAAENGCKIAQYNLGRFYQGGKGVEKDKYKVFEYYKKSAEQKYLNAEFMLGYCYDKGIGTEINKLEAFKLYKIAAKKGLDDAQNSLAALYIRSKKNLKKAIYWFQKAAENGNALAYDNLGITYELGICNDKNEFKAFELYKKLAEKGYINAMFHLGYCYVNGIGTEVNKELGNNLYCEAAEKGNGYIVDVLKLLYKNEEEIVKDIKEVKCLYQKAVENDNKVALYKLGECYEVGKGVSKNEARALDFYKQATRKGYVVDIEKYIKKEIIVMQKI</sequence>
<comment type="caution">
    <text evidence="4">The sequence shown here is derived from an EMBL/GenBank/DDBJ whole genome shotgun (WGS) entry which is preliminary data.</text>
</comment>
<dbReference type="VEuPathDB" id="FungiDB:RhiirA1_466141"/>
<dbReference type="Pfam" id="PF08238">
    <property type="entry name" value="Sel1"/>
    <property type="match status" value="9"/>
</dbReference>
<dbReference type="InterPro" id="IPR011990">
    <property type="entry name" value="TPR-like_helical_dom_sf"/>
</dbReference>
<name>A0A2I1H854_9GLOM</name>
<dbReference type="InterPro" id="IPR006597">
    <property type="entry name" value="Sel1-like"/>
</dbReference>
<dbReference type="SMART" id="SM00671">
    <property type="entry name" value="SEL1"/>
    <property type="match status" value="8"/>
</dbReference>
<dbReference type="InterPro" id="IPR050767">
    <property type="entry name" value="Sel1_AlgK"/>
</dbReference>
<feature type="region of interest" description="Disordered" evidence="2">
    <location>
        <begin position="91"/>
        <end position="117"/>
    </location>
</feature>
<protein>
    <submittedName>
        <fullName evidence="4">HCP-like protein</fullName>
    </submittedName>
</protein>
<feature type="compositionally biased region" description="Acidic residues" evidence="2">
    <location>
        <begin position="100"/>
        <end position="110"/>
    </location>
</feature>
<evidence type="ECO:0000256" key="1">
    <source>
        <dbReference type="ARBA" id="ARBA00038101"/>
    </source>
</evidence>
<dbReference type="Pfam" id="PF05699">
    <property type="entry name" value="Dimer_Tnp_hAT"/>
    <property type="match status" value="1"/>
</dbReference>
<dbReference type="PANTHER" id="PTHR11102">
    <property type="entry name" value="SEL-1-LIKE PROTEIN"/>
    <property type="match status" value="1"/>
</dbReference>